<organism evidence="8 9">
    <name type="scientific">Umbra pygmaea</name>
    <name type="common">Eastern mudminnow</name>
    <dbReference type="NCBI Taxonomy" id="75934"/>
    <lineage>
        <taxon>Eukaryota</taxon>
        <taxon>Metazoa</taxon>
        <taxon>Chordata</taxon>
        <taxon>Craniata</taxon>
        <taxon>Vertebrata</taxon>
        <taxon>Euteleostomi</taxon>
        <taxon>Actinopterygii</taxon>
        <taxon>Neopterygii</taxon>
        <taxon>Teleostei</taxon>
        <taxon>Protacanthopterygii</taxon>
        <taxon>Esociformes</taxon>
        <taxon>Umbridae</taxon>
        <taxon>Umbra</taxon>
    </lineage>
</organism>
<protein>
    <recommendedName>
        <fullName evidence="7">Interleukin</fullName>
    </recommendedName>
</protein>
<dbReference type="PRINTS" id="PR01930">
    <property type="entry name" value="INTRLEUKIN15"/>
</dbReference>
<evidence type="ECO:0000256" key="1">
    <source>
        <dbReference type="ARBA" id="ARBA00004613"/>
    </source>
</evidence>
<dbReference type="InterPro" id="IPR020410">
    <property type="entry name" value="IL-15_fish"/>
</dbReference>
<keyword evidence="5" id="KW-0732">Signal</keyword>
<evidence type="ECO:0000256" key="4">
    <source>
        <dbReference type="ARBA" id="ARBA00022525"/>
    </source>
</evidence>
<comment type="subcellular location">
    <subcellularLocation>
        <location evidence="1">Secreted</location>
    </subcellularLocation>
</comment>
<comment type="caution">
    <text evidence="8">The sequence shown here is derived from an EMBL/GenBank/DDBJ whole genome shotgun (WGS) entry which is preliminary data.</text>
</comment>
<evidence type="ECO:0000313" key="9">
    <source>
        <dbReference type="Proteomes" id="UP001557470"/>
    </source>
</evidence>
<proteinExistence type="inferred from homology"/>
<dbReference type="PANTHER" id="PTHR14356:SF3">
    <property type="entry name" value="INTERLEUKIN-15"/>
    <property type="match status" value="1"/>
</dbReference>
<keyword evidence="4" id="KW-0964">Secreted</keyword>
<evidence type="ECO:0000256" key="7">
    <source>
        <dbReference type="RuleBase" id="RU003453"/>
    </source>
</evidence>
<dbReference type="InterPro" id="IPR020439">
    <property type="entry name" value="IL-15"/>
</dbReference>
<evidence type="ECO:0000256" key="5">
    <source>
        <dbReference type="ARBA" id="ARBA00022729"/>
    </source>
</evidence>
<dbReference type="Proteomes" id="UP001557470">
    <property type="component" value="Unassembled WGS sequence"/>
</dbReference>
<reference evidence="8 9" key="1">
    <citation type="submission" date="2024-06" db="EMBL/GenBank/DDBJ databases">
        <authorList>
            <person name="Pan Q."/>
            <person name="Wen M."/>
            <person name="Jouanno E."/>
            <person name="Zahm M."/>
            <person name="Klopp C."/>
            <person name="Cabau C."/>
            <person name="Louis A."/>
            <person name="Berthelot C."/>
            <person name="Parey E."/>
            <person name="Roest Crollius H."/>
            <person name="Montfort J."/>
            <person name="Robinson-Rechavi M."/>
            <person name="Bouchez O."/>
            <person name="Lampietro C."/>
            <person name="Lopez Roques C."/>
            <person name="Donnadieu C."/>
            <person name="Postlethwait J."/>
            <person name="Bobe J."/>
            <person name="Verreycken H."/>
            <person name="Guiguen Y."/>
        </authorList>
    </citation>
    <scope>NUCLEOTIDE SEQUENCE [LARGE SCALE GENOMIC DNA]</scope>
    <source>
        <strain evidence="8">Up_M1</strain>
        <tissue evidence="8">Testis</tissue>
    </source>
</reference>
<sequence>MTGFLTVLFLLYVYSRERKKKKSVQRTGVLWGFQHFKHPNTKAWDCFIILSCLVVSTCVPMANTAETHDPHSLGVIQNLLTSLTSTIEKSDASLYAPTNDDIKDYCIFTFMYCYLLELEMVLNEELYEHERTRNEIYHKRKELERQVLPYNTTKCSPCEAQTVANSTVFLSNFKNLLMRASSL</sequence>
<comment type="similarity">
    <text evidence="2 7">Belongs to the IL-15/IL-21 family.</text>
</comment>
<dbReference type="SUPFAM" id="SSF47266">
    <property type="entry name" value="4-helical cytokines"/>
    <property type="match status" value="1"/>
</dbReference>
<evidence type="ECO:0000256" key="2">
    <source>
        <dbReference type="ARBA" id="ARBA00006050"/>
    </source>
</evidence>
<dbReference type="PANTHER" id="PTHR14356">
    <property type="entry name" value="INTERLEUKIN-15-RELATED"/>
    <property type="match status" value="1"/>
</dbReference>
<keyword evidence="3 7" id="KW-0202">Cytokine</keyword>
<dbReference type="Gene3D" id="1.20.1250.70">
    <property type="entry name" value="Interleukin-15/Interleukin-21"/>
    <property type="match status" value="1"/>
</dbReference>
<evidence type="ECO:0000256" key="3">
    <source>
        <dbReference type="ARBA" id="ARBA00022514"/>
    </source>
</evidence>
<evidence type="ECO:0000256" key="6">
    <source>
        <dbReference type="ARBA" id="ARBA00023157"/>
    </source>
</evidence>
<dbReference type="PRINTS" id="PR01949">
    <property type="entry name" value="INTLKN15FISH"/>
</dbReference>
<gene>
    <name evidence="8" type="ORF">UPYG_G00045770</name>
</gene>
<accession>A0ABD0Y6E9</accession>
<dbReference type="InterPro" id="IPR003443">
    <property type="entry name" value="IL-15/IL-21_fam"/>
</dbReference>
<keyword evidence="9" id="KW-1185">Reference proteome</keyword>
<dbReference type="Pfam" id="PF02372">
    <property type="entry name" value="IL15"/>
    <property type="match status" value="1"/>
</dbReference>
<name>A0ABD0Y6E9_UMBPY</name>
<keyword evidence="6" id="KW-1015">Disulfide bond</keyword>
<dbReference type="AlphaFoldDB" id="A0ABD0Y6E9"/>
<dbReference type="GO" id="GO:0005615">
    <property type="term" value="C:extracellular space"/>
    <property type="evidence" value="ECO:0007669"/>
    <property type="project" value="UniProtKB-KW"/>
</dbReference>
<dbReference type="InterPro" id="IPR009079">
    <property type="entry name" value="4_helix_cytokine-like_core"/>
</dbReference>
<evidence type="ECO:0000313" key="8">
    <source>
        <dbReference type="EMBL" id="KAL1023760.1"/>
    </source>
</evidence>
<dbReference type="EMBL" id="JAGEUA010000001">
    <property type="protein sequence ID" value="KAL1023760.1"/>
    <property type="molecule type" value="Genomic_DNA"/>
</dbReference>
<dbReference type="GO" id="GO:0005125">
    <property type="term" value="F:cytokine activity"/>
    <property type="evidence" value="ECO:0007669"/>
    <property type="project" value="UniProtKB-KW"/>
</dbReference>